<keyword evidence="3" id="KW-1185">Reference proteome</keyword>
<keyword evidence="1" id="KW-1133">Transmembrane helix</keyword>
<dbReference type="AlphaFoldDB" id="A0A2A2IA37"/>
<dbReference type="Proteomes" id="UP000218887">
    <property type="component" value="Unassembled WGS sequence"/>
</dbReference>
<feature type="transmembrane region" description="Helical" evidence="1">
    <location>
        <begin position="62"/>
        <end position="80"/>
    </location>
</feature>
<keyword evidence="1" id="KW-0472">Membrane</keyword>
<evidence type="ECO:0000313" key="2">
    <source>
        <dbReference type="EMBL" id="PAV28442.1"/>
    </source>
</evidence>
<accession>A0A2A2IA37</accession>
<organism evidence="2 3">
    <name type="scientific">Virgibacillus profundi</name>
    <dbReference type="NCBI Taxonomy" id="2024555"/>
    <lineage>
        <taxon>Bacteria</taxon>
        <taxon>Bacillati</taxon>
        <taxon>Bacillota</taxon>
        <taxon>Bacilli</taxon>
        <taxon>Bacillales</taxon>
        <taxon>Bacillaceae</taxon>
        <taxon>Virgibacillus</taxon>
    </lineage>
</organism>
<name>A0A2A2IA37_9BACI</name>
<sequence>MLRISRWLGIVAGISSIFLWFILVFFNPYNGTFELEPFLNTLITLFLPACLAIGAAITNRKYFLLIAFLWSAPISAYMALTPGIFKFFGLTSALYLVSFLTRQLAGKAKEQ</sequence>
<dbReference type="OrthoDB" id="2620460at2"/>
<feature type="transmembrane region" description="Helical" evidence="1">
    <location>
        <begin position="7"/>
        <end position="26"/>
    </location>
</feature>
<protein>
    <submittedName>
        <fullName evidence="2">Uncharacterized protein</fullName>
    </submittedName>
</protein>
<keyword evidence="1" id="KW-0812">Transmembrane</keyword>
<proteinExistence type="predicted"/>
<gene>
    <name evidence="2" type="ORF">CIL05_16005</name>
</gene>
<evidence type="ECO:0000313" key="3">
    <source>
        <dbReference type="Proteomes" id="UP000218887"/>
    </source>
</evidence>
<feature type="transmembrane region" description="Helical" evidence="1">
    <location>
        <begin position="38"/>
        <end position="57"/>
    </location>
</feature>
<dbReference type="EMBL" id="NPOA01000012">
    <property type="protein sequence ID" value="PAV28442.1"/>
    <property type="molecule type" value="Genomic_DNA"/>
</dbReference>
<dbReference type="RefSeq" id="WP_095656557.1">
    <property type="nucleotide sequence ID" value="NZ_NPOA01000012.1"/>
</dbReference>
<comment type="caution">
    <text evidence="2">The sequence shown here is derived from an EMBL/GenBank/DDBJ whole genome shotgun (WGS) entry which is preliminary data.</text>
</comment>
<evidence type="ECO:0000256" key="1">
    <source>
        <dbReference type="SAM" id="Phobius"/>
    </source>
</evidence>
<reference evidence="2 3" key="1">
    <citation type="submission" date="2017-08" db="EMBL/GenBank/DDBJ databases">
        <title>Virgibacillus indicus sp. nov. and Virgibacillus profoundi sp. nov, two moderately halophilic bacteria isolated from marine sediment by using the Microfluidic Streak Plate.</title>
        <authorList>
            <person name="Xu B."/>
            <person name="Hu B."/>
            <person name="Wang J."/>
            <person name="Zhu Y."/>
            <person name="Huang L."/>
            <person name="Du W."/>
            <person name="Huang Y."/>
        </authorList>
    </citation>
    <scope>NUCLEOTIDE SEQUENCE [LARGE SCALE GENOMIC DNA]</scope>
    <source>
        <strain evidence="2 3">IO3-P3-H5</strain>
    </source>
</reference>